<protein>
    <submittedName>
        <fullName evidence="1">Uncharacterized protein</fullName>
    </submittedName>
</protein>
<name>A0A2X1AR91_BREDI</name>
<accession>A0A2X1AR91</accession>
<sequence>MPSFSSGNLSADIANAVMNNTLMEAQMGINRERGERAAPSDPAMRARASRAGAYATTYQASAAVTERVKRQFADFVRSTGGDGAGIAAAMNDQDFFARWGGHVSQYGLRRGDVADAMTAYWVLNW</sequence>
<reference evidence="1 2" key="1">
    <citation type="submission" date="2018-06" db="EMBL/GenBank/DDBJ databases">
        <authorList>
            <consortium name="Pathogen Informatics"/>
            <person name="Doyle S."/>
        </authorList>
    </citation>
    <scope>NUCLEOTIDE SEQUENCE [LARGE SCALE GENOMIC DNA]</scope>
    <source>
        <strain evidence="1 2">NCTC11165</strain>
    </source>
</reference>
<gene>
    <name evidence="1" type="ORF">NCTC11165_02855</name>
</gene>
<organism evidence="1 2">
    <name type="scientific">Brevundimonas diminuta</name>
    <name type="common">Pseudomonas diminuta</name>
    <dbReference type="NCBI Taxonomy" id="293"/>
    <lineage>
        <taxon>Bacteria</taxon>
        <taxon>Pseudomonadati</taxon>
        <taxon>Pseudomonadota</taxon>
        <taxon>Alphaproteobacteria</taxon>
        <taxon>Caulobacterales</taxon>
        <taxon>Caulobacteraceae</taxon>
        <taxon>Brevundimonas</taxon>
    </lineage>
</organism>
<dbReference type="RefSeq" id="WP_128116317.1">
    <property type="nucleotide sequence ID" value="NZ_UAQM01000042.1"/>
</dbReference>
<evidence type="ECO:0000313" key="2">
    <source>
        <dbReference type="Proteomes" id="UP000250358"/>
    </source>
</evidence>
<dbReference type="AlphaFoldDB" id="A0A2X1AR91"/>
<dbReference type="Proteomes" id="UP000250358">
    <property type="component" value="Unassembled WGS sequence"/>
</dbReference>
<proteinExistence type="predicted"/>
<evidence type="ECO:0000313" key="1">
    <source>
        <dbReference type="EMBL" id="SPU46519.1"/>
    </source>
</evidence>
<dbReference type="EMBL" id="UAQM01000042">
    <property type="protein sequence ID" value="SPU46519.1"/>
    <property type="molecule type" value="Genomic_DNA"/>
</dbReference>